<keyword evidence="1" id="KW-0472">Membrane</keyword>
<gene>
    <name evidence="2" type="ORF">KI810_10690</name>
</gene>
<dbReference type="RefSeq" id="WP_214175529.1">
    <property type="nucleotide sequence ID" value="NZ_JAHCVK010000004.1"/>
</dbReference>
<evidence type="ECO:0000313" key="2">
    <source>
        <dbReference type="EMBL" id="MBT0653523.1"/>
    </source>
</evidence>
<proteinExistence type="predicted"/>
<evidence type="ECO:0000313" key="3">
    <source>
        <dbReference type="Proteomes" id="UP000756860"/>
    </source>
</evidence>
<reference evidence="2 3" key="1">
    <citation type="submission" date="2021-05" db="EMBL/GenBank/DDBJ databases">
        <title>The draft genome of Geobacter luticola JCM 17780.</title>
        <authorList>
            <person name="Xu Z."/>
            <person name="Masuda Y."/>
            <person name="Itoh H."/>
            <person name="Senoo K."/>
        </authorList>
    </citation>
    <scope>NUCLEOTIDE SEQUENCE [LARGE SCALE GENOMIC DNA]</scope>
    <source>
        <strain evidence="2 3">JCM 17780</strain>
    </source>
</reference>
<comment type="caution">
    <text evidence="2">The sequence shown here is derived from an EMBL/GenBank/DDBJ whole genome shotgun (WGS) entry which is preliminary data.</text>
</comment>
<keyword evidence="1" id="KW-0812">Transmembrane</keyword>
<accession>A0ABS5SDS4</accession>
<sequence length="82" mass="9223">MNDSPQPAGPSRRSFIYAGIVVGVIVSIWYVLFKNRAVVVPDPVWTQFVNVSLIMFAAIFQFSLLHKLVTWVARLMKGKKGD</sequence>
<protein>
    <submittedName>
        <fullName evidence="2">Uncharacterized protein</fullName>
    </submittedName>
</protein>
<evidence type="ECO:0000256" key="1">
    <source>
        <dbReference type="SAM" id="Phobius"/>
    </source>
</evidence>
<dbReference type="EMBL" id="JAHCVK010000004">
    <property type="protein sequence ID" value="MBT0653523.1"/>
    <property type="molecule type" value="Genomic_DNA"/>
</dbReference>
<keyword evidence="1" id="KW-1133">Transmembrane helix</keyword>
<feature type="transmembrane region" description="Helical" evidence="1">
    <location>
        <begin position="15"/>
        <end position="33"/>
    </location>
</feature>
<dbReference type="Proteomes" id="UP000756860">
    <property type="component" value="Unassembled WGS sequence"/>
</dbReference>
<keyword evidence="3" id="KW-1185">Reference proteome</keyword>
<name>A0ABS5SDS4_9BACT</name>
<organism evidence="2 3">
    <name type="scientific">Geomobilimonas luticola</name>
    <dbReference type="NCBI Taxonomy" id="1114878"/>
    <lineage>
        <taxon>Bacteria</taxon>
        <taxon>Pseudomonadati</taxon>
        <taxon>Thermodesulfobacteriota</taxon>
        <taxon>Desulfuromonadia</taxon>
        <taxon>Geobacterales</taxon>
        <taxon>Geobacteraceae</taxon>
        <taxon>Geomobilimonas</taxon>
    </lineage>
</organism>
<feature type="transmembrane region" description="Helical" evidence="1">
    <location>
        <begin position="53"/>
        <end position="73"/>
    </location>
</feature>